<evidence type="ECO:0008006" key="9">
    <source>
        <dbReference type="Google" id="ProtNLM"/>
    </source>
</evidence>
<dbReference type="GO" id="GO:0042352">
    <property type="term" value="P:GDP-L-fucose salvage"/>
    <property type="evidence" value="ECO:0007669"/>
    <property type="project" value="TreeGrafter"/>
</dbReference>
<comment type="caution">
    <text evidence="8">The sequence shown here is derived from an EMBL/GenBank/DDBJ whole genome shotgun (WGS) entry which is preliminary data.</text>
</comment>
<dbReference type="InterPro" id="IPR020568">
    <property type="entry name" value="Ribosomal_Su5_D2-typ_SF"/>
</dbReference>
<dbReference type="InterPro" id="IPR013750">
    <property type="entry name" value="GHMP_kinase_C_dom"/>
</dbReference>
<reference evidence="8" key="1">
    <citation type="journal article" date="2014" name="Front. Microbiol.">
        <title>High frequency of phylogenetically diverse reductive dehalogenase-homologous genes in deep subseafloor sedimentary metagenomes.</title>
        <authorList>
            <person name="Kawai M."/>
            <person name="Futagami T."/>
            <person name="Toyoda A."/>
            <person name="Takaki Y."/>
            <person name="Nishi S."/>
            <person name="Hori S."/>
            <person name="Arai W."/>
            <person name="Tsubouchi T."/>
            <person name="Morono Y."/>
            <person name="Uchiyama I."/>
            <person name="Ito T."/>
            <person name="Fujiyama A."/>
            <person name="Inagaki F."/>
            <person name="Takami H."/>
        </authorList>
    </citation>
    <scope>NUCLEOTIDE SEQUENCE</scope>
    <source>
        <strain evidence="8">Expedition CK06-06</strain>
    </source>
</reference>
<proteinExistence type="inferred from homology"/>
<evidence type="ECO:0000256" key="5">
    <source>
        <dbReference type="ARBA" id="ARBA00038121"/>
    </source>
</evidence>
<keyword evidence="2" id="KW-0547">Nucleotide-binding</keyword>
<accession>X1JV09</accession>
<organism evidence="8">
    <name type="scientific">marine sediment metagenome</name>
    <dbReference type="NCBI Taxonomy" id="412755"/>
    <lineage>
        <taxon>unclassified sequences</taxon>
        <taxon>metagenomes</taxon>
        <taxon>ecological metagenomes</taxon>
    </lineage>
</organism>
<evidence type="ECO:0000259" key="6">
    <source>
        <dbReference type="Pfam" id="PF00288"/>
    </source>
</evidence>
<feature type="non-terminal residue" evidence="8">
    <location>
        <position position="245"/>
    </location>
</feature>
<dbReference type="SUPFAM" id="SSF54211">
    <property type="entry name" value="Ribosomal protein S5 domain 2-like"/>
    <property type="match status" value="1"/>
</dbReference>
<sequence length="245" mass="27047">MVWSQIELAQEIEEIRHPAVRESLKFMEINQGIEIHHAGDLPARAGMGTSSAFTVGLLHALSTLEGIRTNKLALALDAIYVEQNLIKETVGSQDQTASAFGGFNRIEFSGEHKIEVTSIKSQRLKDLESCLMLFFTGFSRTASRIARTQIQRIKENAPILRRFYEMVDQATILITNNRLAEFGKLLGEAWALKRRLAKEVSTEYIDYLYSNAISAGAVGGKLLGAGGGGFLLFFVEPDAQPKVKG</sequence>
<evidence type="ECO:0000256" key="3">
    <source>
        <dbReference type="ARBA" id="ARBA00022777"/>
    </source>
</evidence>
<dbReference type="PANTHER" id="PTHR32463">
    <property type="entry name" value="L-FUCOSE KINASE"/>
    <property type="match status" value="1"/>
</dbReference>
<dbReference type="AlphaFoldDB" id="X1JV09"/>
<evidence type="ECO:0000256" key="4">
    <source>
        <dbReference type="ARBA" id="ARBA00022840"/>
    </source>
</evidence>
<dbReference type="Pfam" id="PF00288">
    <property type="entry name" value="GHMP_kinases_N"/>
    <property type="match status" value="1"/>
</dbReference>
<dbReference type="SUPFAM" id="SSF55060">
    <property type="entry name" value="GHMP Kinase, C-terminal domain"/>
    <property type="match status" value="1"/>
</dbReference>
<dbReference type="InterPro" id="IPR001174">
    <property type="entry name" value="HddA/FKP"/>
</dbReference>
<evidence type="ECO:0000313" key="8">
    <source>
        <dbReference type="EMBL" id="GAH73628.1"/>
    </source>
</evidence>
<evidence type="ECO:0000256" key="1">
    <source>
        <dbReference type="ARBA" id="ARBA00022679"/>
    </source>
</evidence>
<dbReference type="InterPro" id="IPR006204">
    <property type="entry name" value="GHMP_kinase_N_dom"/>
</dbReference>
<feature type="domain" description="GHMP kinase N-terminal" evidence="6">
    <location>
        <begin position="25"/>
        <end position="102"/>
    </location>
</feature>
<evidence type="ECO:0000259" key="7">
    <source>
        <dbReference type="Pfam" id="PF08544"/>
    </source>
</evidence>
<name>X1JV09_9ZZZZ</name>
<feature type="domain" description="GHMP kinase C-terminal" evidence="7">
    <location>
        <begin position="174"/>
        <end position="242"/>
    </location>
</feature>
<dbReference type="InterPro" id="IPR036554">
    <property type="entry name" value="GHMP_kinase_C_sf"/>
</dbReference>
<dbReference type="Pfam" id="PF08544">
    <property type="entry name" value="GHMP_kinases_C"/>
    <property type="match status" value="1"/>
</dbReference>
<dbReference type="PRINTS" id="PR00960">
    <property type="entry name" value="LMBPPROTEIN"/>
</dbReference>
<keyword evidence="1" id="KW-0808">Transferase</keyword>
<keyword evidence="4" id="KW-0067">ATP-binding</keyword>
<comment type="similarity">
    <text evidence="5">Belongs to the GHMP kinase family.</text>
</comment>
<dbReference type="GO" id="GO:0050201">
    <property type="term" value="F:fucokinase activity"/>
    <property type="evidence" value="ECO:0007669"/>
    <property type="project" value="TreeGrafter"/>
</dbReference>
<evidence type="ECO:0000256" key="2">
    <source>
        <dbReference type="ARBA" id="ARBA00022741"/>
    </source>
</evidence>
<keyword evidence="3" id="KW-0418">Kinase</keyword>
<dbReference type="PANTHER" id="PTHR32463:SF0">
    <property type="entry name" value="L-FUCOSE KINASE"/>
    <property type="match status" value="1"/>
</dbReference>
<protein>
    <recommendedName>
        <fullName evidence="9">GHMP kinase N-terminal domain-containing protein</fullName>
    </recommendedName>
</protein>
<dbReference type="Gene3D" id="3.30.230.120">
    <property type="match status" value="1"/>
</dbReference>
<dbReference type="EMBL" id="BARU01028699">
    <property type="protein sequence ID" value="GAH73628.1"/>
    <property type="molecule type" value="Genomic_DNA"/>
</dbReference>
<dbReference type="GO" id="GO:0005524">
    <property type="term" value="F:ATP binding"/>
    <property type="evidence" value="ECO:0007669"/>
    <property type="project" value="UniProtKB-KW"/>
</dbReference>
<dbReference type="InterPro" id="IPR052203">
    <property type="entry name" value="GHMP_Kinase-Related"/>
</dbReference>
<gene>
    <name evidence="8" type="ORF">S03H2_45774</name>
</gene>